<accession>A0A317ZS35</accession>
<feature type="compositionally biased region" description="Acidic residues" evidence="4">
    <location>
        <begin position="1171"/>
        <end position="1183"/>
    </location>
</feature>
<feature type="domain" description="Fibronectin type-III" evidence="5">
    <location>
        <begin position="1521"/>
        <end position="1608"/>
    </location>
</feature>
<evidence type="ECO:0000259" key="5">
    <source>
        <dbReference type="PROSITE" id="PS50853"/>
    </source>
</evidence>
<dbReference type="Pfam" id="PF00041">
    <property type="entry name" value="fn3"/>
    <property type="match status" value="1"/>
</dbReference>
<dbReference type="Gene3D" id="2.60.40.3440">
    <property type="match status" value="1"/>
</dbReference>
<dbReference type="EMBL" id="QHLY01000012">
    <property type="protein sequence ID" value="PXA67939.1"/>
    <property type="molecule type" value="Genomic_DNA"/>
</dbReference>
<protein>
    <recommendedName>
        <fullName evidence="5">Fibronectin type-III domain-containing protein</fullName>
    </recommendedName>
</protein>
<dbReference type="GO" id="GO:0000272">
    <property type="term" value="P:polysaccharide catabolic process"/>
    <property type="evidence" value="ECO:0007669"/>
    <property type="project" value="UniProtKB-KW"/>
</dbReference>
<dbReference type="InterPro" id="IPR011047">
    <property type="entry name" value="Quinoprotein_ADH-like_sf"/>
</dbReference>
<dbReference type="SUPFAM" id="SSF50998">
    <property type="entry name" value="Quinoprotein alcohol dehydrogenase-like"/>
    <property type="match status" value="1"/>
</dbReference>
<dbReference type="OrthoDB" id="5241356at2"/>
<keyword evidence="3" id="KW-0119">Carbohydrate metabolism</keyword>
<comment type="caution">
    <text evidence="6">The sequence shown here is derived from an EMBL/GenBank/DDBJ whole genome shotgun (WGS) entry which is preliminary data.</text>
</comment>
<dbReference type="NCBIfam" id="NF012211">
    <property type="entry name" value="tand_rpt_95"/>
    <property type="match status" value="2"/>
</dbReference>
<feature type="domain" description="Fibronectin type-III" evidence="5">
    <location>
        <begin position="1612"/>
        <end position="1704"/>
    </location>
</feature>
<keyword evidence="2" id="KW-0326">Glycosidase</keyword>
<dbReference type="InterPro" id="IPR050964">
    <property type="entry name" value="Striated_Muscle_Regulatory"/>
</dbReference>
<dbReference type="GO" id="GO:0016798">
    <property type="term" value="F:hydrolase activity, acting on glycosyl bonds"/>
    <property type="evidence" value="ECO:0007669"/>
    <property type="project" value="UniProtKB-KW"/>
</dbReference>
<evidence type="ECO:0000256" key="3">
    <source>
        <dbReference type="ARBA" id="ARBA00023326"/>
    </source>
</evidence>
<evidence type="ECO:0000313" key="6">
    <source>
        <dbReference type="EMBL" id="PXA67939.1"/>
    </source>
</evidence>
<dbReference type="PANTHER" id="PTHR13817">
    <property type="entry name" value="TITIN"/>
    <property type="match status" value="1"/>
</dbReference>
<keyword evidence="2" id="KW-0378">Hydrolase</keyword>
<dbReference type="InterPro" id="IPR013783">
    <property type="entry name" value="Ig-like_fold"/>
</dbReference>
<dbReference type="PROSITE" id="PS50853">
    <property type="entry name" value="FN3"/>
    <property type="match status" value="2"/>
</dbReference>
<keyword evidence="7" id="KW-1185">Reference proteome</keyword>
<proteinExistence type="predicted"/>
<dbReference type="RefSeq" id="WP_110127611.1">
    <property type="nucleotide sequence ID" value="NZ_QHLY01000012.1"/>
</dbReference>
<dbReference type="Gene3D" id="2.60.40.2810">
    <property type="match status" value="1"/>
</dbReference>
<keyword evidence="1" id="KW-0677">Repeat</keyword>
<dbReference type="InterPro" id="IPR003961">
    <property type="entry name" value="FN3_dom"/>
</dbReference>
<keyword evidence="3" id="KW-0624">Polysaccharide degradation</keyword>
<dbReference type="CDD" id="cd00063">
    <property type="entry name" value="FN3"/>
    <property type="match status" value="2"/>
</dbReference>
<feature type="region of interest" description="Disordered" evidence="4">
    <location>
        <begin position="1163"/>
        <end position="1217"/>
    </location>
</feature>
<feature type="compositionally biased region" description="Pro residues" evidence="4">
    <location>
        <begin position="1700"/>
        <end position="1711"/>
    </location>
</feature>
<dbReference type="Pfam" id="PF17963">
    <property type="entry name" value="Big_9"/>
    <property type="match status" value="6"/>
</dbReference>
<dbReference type="Gene3D" id="2.60.40.10">
    <property type="entry name" value="Immunoglobulins"/>
    <property type="match status" value="2"/>
</dbReference>
<dbReference type="PANTHER" id="PTHR13817:SF73">
    <property type="entry name" value="FIBRONECTIN TYPE-III DOMAIN-CONTAINING PROTEIN"/>
    <property type="match status" value="1"/>
</dbReference>
<dbReference type="InterPro" id="IPR036116">
    <property type="entry name" value="FN3_sf"/>
</dbReference>
<reference evidence="6 7" key="1">
    <citation type="submission" date="2018-05" db="EMBL/GenBank/DDBJ databases">
        <title>Genetic diversity of glacier-inhabiting Cryobacterium bacteria in China and description of Cryobacterium mengkeensis sp. nov. and Arthrobacter glacialis sp. nov.</title>
        <authorList>
            <person name="Liu Q."/>
            <person name="Xin Y.-H."/>
        </authorList>
    </citation>
    <scope>NUCLEOTIDE SEQUENCE [LARGE SCALE GENOMIC DNA]</scope>
    <source>
        <strain evidence="6 7">SK-1</strain>
    </source>
</reference>
<organism evidence="6 7">
    <name type="scientific">Cryobacterium arcticum</name>
    <dbReference type="NCBI Taxonomy" id="670052"/>
    <lineage>
        <taxon>Bacteria</taxon>
        <taxon>Bacillati</taxon>
        <taxon>Actinomycetota</taxon>
        <taxon>Actinomycetes</taxon>
        <taxon>Micrococcales</taxon>
        <taxon>Microbacteriaceae</taxon>
        <taxon>Cryobacterium</taxon>
    </lineage>
</organism>
<feature type="region of interest" description="Disordered" evidence="4">
    <location>
        <begin position="1697"/>
        <end position="1720"/>
    </location>
</feature>
<dbReference type="Proteomes" id="UP000246722">
    <property type="component" value="Unassembled WGS sequence"/>
</dbReference>
<evidence type="ECO:0000256" key="1">
    <source>
        <dbReference type="ARBA" id="ARBA00022737"/>
    </source>
</evidence>
<gene>
    <name evidence="6" type="ORF">CTB96_14845</name>
</gene>
<evidence type="ECO:0000313" key="7">
    <source>
        <dbReference type="Proteomes" id="UP000246722"/>
    </source>
</evidence>
<sequence>MGTLSSWLRGRKATASVVALTVLAGVPLSFAVLHEGFPVTDVDLTARDVWVTNGKQLLAGRLNRQIEELNASVNAASSSFDIVQDGDDVFLIDESVGTIERIDPAFTTLIERVDVSPGSEIVYGGDSIAVMEPKSGKVWVINAAGELSFDPKASDPVMTLGADGHIAVSPTGVVFGASAADKTVYTYDAAADDPAAGLTESTLPKLGEFQIAAVGEKPVVLDPENDRLVVDGTTLKLPTGALKLQQTGAENEIVLVATGAALLKVPLDGGEVVTVDAKLDAPVTDPKSVSSPVWLNGCAHAAWAGGQRYLADCDGEKVLRENIEKNTKGSVLEFRVNRNVIVLNNLSNGNVWLVDANMRLVENWEEVTPPEEEDAEDGTEKAAQESFEDTLAERTNVNRAPIARDDEYGVRPAKTTVLPVLENDTDPDGDVLTVINVSGFSESQGALDYIDGGRALQFTPAKDAAGTVSFRYTVADGRGAVAEAQVNVTMRPLEENLEPVSNRAGAISVEQGQIVSYNVLSDWIDPDGDDIYLVSASPTTGDGVRFGPEGFVTFESKTAELGVKEVQFVVSDGLLTATGVLTVDVKAPGTLNPIGTPDFATVFRGETVLIEPLKNDVTPSGEPLSLIGVNEVSNDLSAVPNLERGTIAVSSNKAASYVFTYSLGAGATASVGLIRVDVLENPTEILPPIAVKDTAYLRAAEPVTIPVLDNDVSPGGRVLAVQSVDLSATEDLVTVEILTNTVLRVTATAALTEQVQFTYTISDGEKTATAGVTVVPVPPLVKHQPPVAVDDTVSVRAGDIVTVPVLENDYHPDSATMTVLPDLAETKDAGGLAFVTGNSVRYQAPKDAGSYSVVYEITDAFQETATATVRITVVAQNDDANQPPTPLPLTMRTFADSTIKVQVPLDGIDPDGDSVYLNDVTSAPLLGRIVDQGSDFFIYEAYPGTAGTDSFTYQVQDTLGATAEATVRIGVIPRPVTLLAPNAVDDSIEIKPGRTGSIPVVLNDSDPNGYKLTLTEKLPEVDPGIVASVDGSRVIVVAPAEEGTFTLRYEITNGHGGSDTAFVQVKVTQDAKAIPPTAIDHFVESDDVLSGAPVDVNVLDGAENPGGLIDELVITLEGPQSDAGEVRGNGIVRIVPSYDRQAIAYTLTNDLDDLSATAFIIVPPMPKPEPVEPEAAESPDPEQTDPAAEPTPTPSETPPPTPTPTPEETFPPPTLKDLPEQIIKVNGSKSWVLADIVDVPSGRPALLLSATATNSDGSNPMTGTNTLKFVAAADYRGPGSLTFVVTDGTSADDPQGNQATLTIEITIGDPNFEDVAPTFTPSKLTVEAGEGSQVVNLRSSSGHPNPDIIEKLSYGSLTGATTDVSASISGAELTVSSPLGTKPGTKVTLKFNVTYKEFTVPGSVDVTVVSSTRAVAQAVADNGPNGNGIETTPSSTVDIAVLENDYNPFAQDGKPLEVVGATIEQDVSGGTASISFTSSGVSIKTGPGATGTLTAVYSILDATKDPARGTTGRITLVIRDRPDSPNPPSATEGDAMATVSFEAPSSNNSPITGYIISWNGGNKEVPSAGRYDIGGLTNGTGYSFTVVARNAKGDSTPSGGSATVTPYGVPGAPASASLLAAADGTGALTLDWAAPGNTGGRGVTSYEYTWVEGGAANGSTSGSQRATATGNANTQYRYQVKACNPRGCGEWATSNAATPVTPPPPPPPWTPSNPSTVTKTTCPESVASYENNNLNSSHGCTDNPRGYLQPGTLVDAICHSVRRGVDYYYFKIEDGSYDGWFIRMSDTTSAPVSDC</sequence>
<dbReference type="SMART" id="SM00060">
    <property type="entry name" value="FN3"/>
    <property type="match status" value="2"/>
</dbReference>
<evidence type="ECO:0000256" key="2">
    <source>
        <dbReference type="ARBA" id="ARBA00023295"/>
    </source>
</evidence>
<name>A0A317ZS35_9MICO</name>
<feature type="compositionally biased region" description="Pro residues" evidence="4">
    <location>
        <begin position="1189"/>
        <end position="1214"/>
    </location>
</feature>
<dbReference type="SUPFAM" id="SSF49265">
    <property type="entry name" value="Fibronectin type III"/>
    <property type="match status" value="1"/>
</dbReference>
<evidence type="ECO:0000256" key="4">
    <source>
        <dbReference type="SAM" id="MobiDB-lite"/>
    </source>
</evidence>